<sequence length="267" mass="29304">MTDLSTQQMESTASWYQKLLVPALFEPWTSLVLHEVQLNATDRLLDVACGTGVLARAAANKLSTEGQVAGLDINLGMLRVAESLSPNIEWHKGIAEDLPWQDHTFDAVVCQFGLMFFENREQALKEMYRVLKPGGPLVVTAFDSLDHISGYERIIKVYAKVAGEAIAKALQFPFSFGDVEELEALCAACGITSSGIITHEAEARFPDLITMVLADVKGWFPLAGITLEQKKINQIVSQSEMELKDFIAPDGSVKFTVSAHFIAALKN</sequence>
<dbReference type="PANTHER" id="PTHR43591">
    <property type="entry name" value="METHYLTRANSFERASE"/>
    <property type="match status" value="1"/>
</dbReference>
<keyword evidence="1" id="KW-0489">Methyltransferase</keyword>
<evidence type="ECO:0000313" key="2">
    <source>
        <dbReference type="Proteomes" id="UP001207918"/>
    </source>
</evidence>
<dbReference type="SUPFAM" id="SSF53335">
    <property type="entry name" value="S-adenosyl-L-methionine-dependent methyltransferases"/>
    <property type="match status" value="1"/>
</dbReference>
<gene>
    <name evidence="1" type="ORF">J6I44_04655</name>
</gene>
<accession>A0ABT3PJJ9</accession>
<evidence type="ECO:0000313" key="1">
    <source>
        <dbReference type="EMBL" id="MCW9706128.1"/>
    </source>
</evidence>
<dbReference type="GO" id="GO:0008168">
    <property type="term" value="F:methyltransferase activity"/>
    <property type="evidence" value="ECO:0007669"/>
    <property type="project" value="UniProtKB-KW"/>
</dbReference>
<proteinExistence type="predicted"/>
<keyword evidence="1" id="KW-0808">Transferase</keyword>
<reference evidence="1 2" key="1">
    <citation type="submission" date="2021-03" db="EMBL/GenBank/DDBJ databases">
        <title>Aliifodinibius sp. nov., a new bacterium isolated from saline soil.</title>
        <authorList>
            <person name="Galisteo C."/>
            <person name="De La Haba R."/>
            <person name="Sanchez-Porro C."/>
            <person name="Ventosa A."/>
        </authorList>
    </citation>
    <scope>NUCLEOTIDE SEQUENCE [LARGE SCALE GENOMIC DNA]</scope>
    <source>
        <strain evidence="1 2">1BSP15-2V2</strain>
    </source>
</reference>
<protein>
    <submittedName>
        <fullName evidence="1">Methyltransferase domain-containing protein</fullName>
    </submittedName>
</protein>
<dbReference type="CDD" id="cd02440">
    <property type="entry name" value="AdoMet_MTases"/>
    <property type="match status" value="1"/>
</dbReference>
<dbReference type="Proteomes" id="UP001207918">
    <property type="component" value="Unassembled WGS sequence"/>
</dbReference>
<dbReference type="RefSeq" id="WP_265764823.1">
    <property type="nucleotide sequence ID" value="NZ_JAGGJA010000002.1"/>
</dbReference>
<dbReference type="PANTHER" id="PTHR43591:SF24">
    <property type="entry name" value="2-METHOXY-6-POLYPRENYL-1,4-BENZOQUINOL METHYLASE, MITOCHONDRIAL"/>
    <property type="match status" value="1"/>
</dbReference>
<keyword evidence="2" id="KW-1185">Reference proteome</keyword>
<comment type="caution">
    <text evidence="1">The sequence shown here is derived from an EMBL/GenBank/DDBJ whole genome shotgun (WGS) entry which is preliminary data.</text>
</comment>
<organism evidence="1 2">
    <name type="scientific">Fodinibius salsisoli</name>
    <dbReference type="NCBI Taxonomy" id="2820877"/>
    <lineage>
        <taxon>Bacteria</taxon>
        <taxon>Pseudomonadati</taxon>
        <taxon>Balneolota</taxon>
        <taxon>Balneolia</taxon>
        <taxon>Balneolales</taxon>
        <taxon>Balneolaceae</taxon>
        <taxon>Fodinibius</taxon>
    </lineage>
</organism>
<dbReference type="Gene3D" id="3.40.50.150">
    <property type="entry name" value="Vaccinia Virus protein VP39"/>
    <property type="match status" value="1"/>
</dbReference>
<dbReference type="EMBL" id="JAGGJA010000002">
    <property type="protein sequence ID" value="MCW9706128.1"/>
    <property type="molecule type" value="Genomic_DNA"/>
</dbReference>
<dbReference type="Pfam" id="PF01209">
    <property type="entry name" value="Ubie_methyltran"/>
    <property type="match status" value="1"/>
</dbReference>
<dbReference type="InterPro" id="IPR029063">
    <property type="entry name" value="SAM-dependent_MTases_sf"/>
</dbReference>
<name>A0ABT3PJJ9_9BACT</name>
<dbReference type="GO" id="GO:0032259">
    <property type="term" value="P:methylation"/>
    <property type="evidence" value="ECO:0007669"/>
    <property type="project" value="UniProtKB-KW"/>
</dbReference>